<dbReference type="Proteomes" id="UP000539313">
    <property type="component" value="Unassembled WGS sequence"/>
</dbReference>
<protein>
    <recommendedName>
        <fullName evidence="2">Anti-sigma factor antagonist</fullName>
    </recommendedName>
</protein>
<dbReference type="InterPro" id="IPR003658">
    <property type="entry name" value="Anti-sigma_ant"/>
</dbReference>
<evidence type="ECO:0000256" key="2">
    <source>
        <dbReference type="RuleBase" id="RU003749"/>
    </source>
</evidence>
<evidence type="ECO:0000259" key="3">
    <source>
        <dbReference type="PROSITE" id="PS50801"/>
    </source>
</evidence>
<dbReference type="CDD" id="cd07043">
    <property type="entry name" value="STAS_anti-anti-sigma_factors"/>
    <property type="match status" value="1"/>
</dbReference>
<proteinExistence type="inferred from homology"/>
<dbReference type="EMBL" id="JACJII010000001">
    <property type="protein sequence ID" value="MBA9005033.1"/>
    <property type="molecule type" value="Genomic_DNA"/>
</dbReference>
<reference evidence="4 5" key="1">
    <citation type="submission" date="2020-08" db="EMBL/GenBank/DDBJ databases">
        <title>Sequencing the genomes of 1000 actinobacteria strains.</title>
        <authorList>
            <person name="Klenk H.-P."/>
        </authorList>
    </citation>
    <scope>NUCLEOTIDE SEQUENCE [LARGE SCALE GENOMIC DNA]</scope>
    <source>
        <strain evidence="4 5">DSM 45823</strain>
    </source>
</reference>
<dbReference type="GO" id="GO:0043856">
    <property type="term" value="F:anti-sigma factor antagonist activity"/>
    <property type="evidence" value="ECO:0007669"/>
    <property type="project" value="InterPro"/>
</dbReference>
<gene>
    <name evidence="4" type="ORF">HNR21_003915</name>
</gene>
<dbReference type="InterPro" id="IPR002645">
    <property type="entry name" value="STAS_dom"/>
</dbReference>
<comment type="caution">
    <text evidence="4">The sequence shown here is derived from an EMBL/GenBank/DDBJ whole genome shotgun (WGS) entry which is preliminary data.</text>
</comment>
<organism evidence="4 5">
    <name type="scientific">Thermomonospora cellulosilytica</name>
    <dbReference type="NCBI Taxonomy" id="1411118"/>
    <lineage>
        <taxon>Bacteria</taxon>
        <taxon>Bacillati</taxon>
        <taxon>Actinomycetota</taxon>
        <taxon>Actinomycetes</taxon>
        <taxon>Streptosporangiales</taxon>
        <taxon>Thermomonosporaceae</taxon>
        <taxon>Thermomonospora</taxon>
    </lineage>
</organism>
<name>A0A7W3N026_9ACTN</name>
<evidence type="ECO:0000256" key="1">
    <source>
        <dbReference type="ARBA" id="ARBA00009013"/>
    </source>
</evidence>
<keyword evidence="5" id="KW-1185">Reference proteome</keyword>
<comment type="similarity">
    <text evidence="1 2">Belongs to the anti-sigma-factor antagonist family.</text>
</comment>
<dbReference type="PROSITE" id="PS50801">
    <property type="entry name" value="STAS"/>
    <property type="match status" value="1"/>
</dbReference>
<dbReference type="InterPro" id="IPR036513">
    <property type="entry name" value="STAS_dom_sf"/>
</dbReference>
<dbReference type="RefSeq" id="WP_119730857.1">
    <property type="nucleotide sequence ID" value="NZ_JACJII010000001.1"/>
</dbReference>
<dbReference type="Gene3D" id="3.30.750.24">
    <property type="entry name" value="STAS domain"/>
    <property type="match status" value="1"/>
</dbReference>
<evidence type="ECO:0000313" key="4">
    <source>
        <dbReference type="EMBL" id="MBA9005033.1"/>
    </source>
</evidence>
<evidence type="ECO:0000313" key="5">
    <source>
        <dbReference type="Proteomes" id="UP000539313"/>
    </source>
</evidence>
<dbReference type="Pfam" id="PF01740">
    <property type="entry name" value="STAS"/>
    <property type="match status" value="1"/>
</dbReference>
<dbReference type="NCBIfam" id="TIGR00377">
    <property type="entry name" value="ant_ant_sig"/>
    <property type="match status" value="1"/>
</dbReference>
<dbReference type="SUPFAM" id="SSF52091">
    <property type="entry name" value="SpoIIaa-like"/>
    <property type="match status" value="1"/>
</dbReference>
<accession>A0A7W3N026</accession>
<sequence>MDLRTILNAEHGQTIAKVVGTVDAMTAHRLRIDLTRGLTLAEHGLVVDLSRVGFMDSAGLRVLIAVRRNARLHGKSLALVGPRPQIRKLLQASGFYGYFDIRPMGPRPVGGTRRTGR</sequence>
<feature type="domain" description="STAS" evidence="3">
    <location>
        <begin position="3"/>
        <end position="95"/>
    </location>
</feature>
<dbReference type="PANTHER" id="PTHR33495:SF2">
    <property type="entry name" value="ANTI-SIGMA FACTOR ANTAGONIST TM_1081-RELATED"/>
    <property type="match status" value="1"/>
</dbReference>
<dbReference type="PANTHER" id="PTHR33495">
    <property type="entry name" value="ANTI-SIGMA FACTOR ANTAGONIST TM_1081-RELATED-RELATED"/>
    <property type="match status" value="1"/>
</dbReference>
<dbReference type="AlphaFoldDB" id="A0A7W3N026"/>